<keyword evidence="3" id="KW-1185">Reference proteome</keyword>
<dbReference type="PANTHER" id="PTHR44099:SF4">
    <property type="entry name" value="RABCONNECTIN-3B, ISOFORM A"/>
    <property type="match status" value="1"/>
</dbReference>
<dbReference type="EMBL" id="ML002285">
    <property type="protein sequence ID" value="RKP39266.1"/>
    <property type="molecule type" value="Genomic_DNA"/>
</dbReference>
<dbReference type="InterPro" id="IPR001680">
    <property type="entry name" value="WD40_rpt"/>
</dbReference>
<organism evidence="2 3">
    <name type="scientific">Dimargaris cristalligena</name>
    <dbReference type="NCBI Taxonomy" id="215637"/>
    <lineage>
        <taxon>Eukaryota</taxon>
        <taxon>Fungi</taxon>
        <taxon>Fungi incertae sedis</taxon>
        <taxon>Zoopagomycota</taxon>
        <taxon>Kickxellomycotina</taxon>
        <taxon>Dimargaritomycetes</taxon>
        <taxon>Dimargaritales</taxon>
        <taxon>Dimargaritaceae</taxon>
        <taxon>Dimargaris</taxon>
    </lineage>
</organism>
<sequence>MTTPAVQSSEGNGGYLSIMPYASAPKGWAVSSEYTAQRALNALAMVQALQAGPNRDNIIIRWITLFCSLLPEWMGPKFQSASLALVSQYWQDRAWTIQQAARTLFSSTLQRLEPEQLATWLAYWSHFVPDRPGTALNGDTAPPASEDRTLLSSPLSRQVTHALLGILKSGSVPRDIKMVAVEFMSRGFLTWQPYVDGTRLIRGQTGPGSGDRYTVELAGLAKRALLRITVMNPGLLVSALAMDLLVTSQLRERRLAMRILGFLVQNRAATLYPFMTRLVDIVVKSLDPRFPEVRKGMAGAVTQCLQDMVQTFPSLSFHSPGQRLAIGTLEGAVVVMDLRTATPCLVLEGHLKPVLAVAFSPDGKLIASYSAAENRLAVWETTTNLFSMLASSLFASVKTRGRSRTHDAASLGPPPVGAVPPVPYQATANGARLPSNSTDGTADSIATHGGVLNNRPTKLFPVVPIADLVEGK</sequence>
<dbReference type="PANTHER" id="PTHR44099">
    <property type="entry name" value="RABCONNECTIN-3B, ISOFORM A"/>
    <property type="match status" value="1"/>
</dbReference>
<evidence type="ECO:0000256" key="1">
    <source>
        <dbReference type="SAM" id="MobiDB-lite"/>
    </source>
</evidence>
<evidence type="ECO:0000313" key="3">
    <source>
        <dbReference type="Proteomes" id="UP000268162"/>
    </source>
</evidence>
<dbReference type="AlphaFoldDB" id="A0A4P9ZZP9"/>
<dbReference type="GO" id="GO:0005737">
    <property type="term" value="C:cytoplasm"/>
    <property type="evidence" value="ECO:0007669"/>
    <property type="project" value="TreeGrafter"/>
</dbReference>
<dbReference type="InterPro" id="IPR015943">
    <property type="entry name" value="WD40/YVTN_repeat-like_dom_sf"/>
</dbReference>
<dbReference type="SUPFAM" id="SSF50978">
    <property type="entry name" value="WD40 repeat-like"/>
    <property type="match status" value="1"/>
</dbReference>
<dbReference type="SUPFAM" id="SSF48371">
    <property type="entry name" value="ARM repeat"/>
    <property type="match status" value="1"/>
</dbReference>
<dbReference type="InterPro" id="IPR036322">
    <property type="entry name" value="WD40_repeat_dom_sf"/>
</dbReference>
<reference evidence="3" key="1">
    <citation type="journal article" date="2018" name="Nat. Microbiol.">
        <title>Leveraging single-cell genomics to expand the fungal tree of life.</title>
        <authorList>
            <person name="Ahrendt S.R."/>
            <person name="Quandt C.A."/>
            <person name="Ciobanu D."/>
            <person name="Clum A."/>
            <person name="Salamov A."/>
            <person name="Andreopoulos B."/>
            <person name="Cheng J.F."/>
            <person name="Woyke T."/>
            <person name="Pelin A."/>
            <person name="Henrissat B."/>
            <person name="Reynolds N.K."/>
            <person name="Benny G.L."/>
            <person name="Smith M.E."/>
            <person name="James T.Y."/>
            <person name="Grigoriev I.V."/>
        </authorList>
    </citation>
    <scope>NUCLEOTIDE SEQUENCE [LARGE SCALE GENOMIC DNA]</scope>
    <source>
        <strain evidence="3">RSA 468</strain>
    </source>
</reference>
<dbReference type="Gene3D" id="2.130.10.10">
    <property type="entry name" value="YVTN repeat-like/Quinoprotein amine dehydrogenase"/>
    <property type="match status" value="1"/>
</dbReference>
<accession>A0A4P9ZZP9</accession>
<dbReference type="SMART" id="SM00320">
    <property type="entry name" value="WD40"/>
    <property type="match status" value="2"/>
</dbReference>
<proteinExistence type="predicted"/>
<gene>
    <name evidence="2" type="ORF">BJ085DRAFT_17612</name>
</gene>
<dbReference type="InterPro" id="IPR016024">
    <property type="entry name" value="ARM-type_fold"/>
</dbReference>
<dbReference type="InterPro" id="IPR049916">
    <property type="entry name" value="WDR72-like"/>
</dbReference>
<name>A0A4P9ZZP9_9FUNG</name>
<feature type="region of interest" description="Disordered" evidence="1">
    <location>
        <begin position="426"/>
        <end position="449"/>
    </location>
</feature>
<evidence type="ECO:0000313" key="2">
    <source>
        <dbReference type="EMBL" id="RKP39266.1"/>
    </source>
</evidence>
<dbReference type="STRING" id="215637.A0A4P9ZZP9"/>
<dbReference type="Proteomes" id="UP000268162">
    <property type="component" value="Unassembled WGS sequence"/>
</dbReference>
<protein>
    <submittedName>
        <fullName evidence="2">Uncharacterized protein</fullName>
    </submittedName>
</protein>